<dbReference type="GO" id="GO:0046872">
    <property type="term" value="F:metal ion binding"/>
    <property type="evidence" value="ECO:0007669"/>
    <property type="project" value="UniProtKB-KW"/>
</dbReference>
<comment type="catalytic activity">
    <reaction evidence="1 8">
        <text>Hydrolytically removes 5'-nucleotides successively from the 3'-hydroxy termini of 3'-hydroxy-terminated oligonucleotides.</text>
        <dbReference type="EC" id="3.1.4.1"/>
    </reaction>
</comment>
<evidence type="ECO:0000256" key="5">
    <source>
        <dbReference type="ARBA" id="ARBA00022801"/>
    </source>
</evidence>
<evidence type="ECO:0000256" key="7">
    <source>
        <dbReference type="ARBA" id="ARBA00023211"/>
    </source>
</evidence>
<keyword evidence="3 8" id="KW-0540">Nuclease</keyword>
<sequence>MEPNGRTMKQLVYGGESYSEDDYELMLDKLDDFPRDAEPGCRRPSLYLQLFEDMINTVYEHEPHLLSPSEWDVFAVFKSYCYNARYCLIRLVLRKPDQWHAISALGGYKKEVGEVGLIRAITDLCRPWSEVVSSQPDTSTIPSTPPQEGVIDLSFDTDGDVTPPASIGSDPNMGPSNSVDGLFTSSQPELRSPAVSQSSLDGAESPFEAFCYDESSMSVLDLFGRLSVKQLQQLVRDTKVKPSRLTKLEMIQALLSHAATQSVLSCISSSSEENCREDEPTSSSNDTISGKGKERAVLQTQESRLIQMALQMLGKCIKVNSDFYRLVRRLHLICFRCTEHPTSLLLPALLTSFKKRSYPQYQHARDKTIWPTRKELLAYECALELEAALETIDSGSGKREPSTLTLDRYSVVSIGSGTNSPTRTPKKKVEAGPSRVGLEQEEELPDVSAEVQLNAAEEEEASIRKARKVKELLYEQIYPKWKLLIADKTKEGSVKRKSGLERFEPGYVYTRMLHHSVRSLATLKEYEAEYEILQALLGQRHYRRGSRARWYERRALIQMTYLCRTDEKKRDPEVLRQAMDGVKDALLDEDTGIVWRPGLVRRLQRLEKMLRVPEAEKVQNEGELKQPHRVFVKARRVASQAGSVTLESSKRMVKGEGDKKIFQKGLHAFFTQKRNVTETRVENVPVEKENCSAKTRLSSWKGKSLWIGKDNEEVHVETCALQHYETLGFKGFHAETRILTTIFSLLFWDVIFADVPGAFETPYQTAPLDLVEDTFYYTRKELIEERIEQIRDGYAREILEKHDQQHRDRQTFCIGLRWDICEATDLVEIVECLGGHTLSLICRLFCEDYGGRSSGVPDLVVWSTDQGICKFVEVKGPGDRPQENQKLWFDSLLRAGALVEICHVIDINAPPKEKRQETGKTRKRKALAAQLDLQHEVDHEEAYWGKDDDAWVPAGDNDPCDAVGIRPARKKRKQYSNDSAQDGLPGVSSGSAVIAGSLRDWAVPPYIGIPITDSTTKKEEGQEPVLPL</sequence>
<dbReference type="GO" id="GO:0005634">
    <property type="term" value="C:nucleus"/>
    <property type="evidence" value="ECO:0007669"/>
    <property type="project" value="UniProtKB-SubCell"/>
</dbReference>
<protein>
    <recommendedName>
        <fullName evidence="8">Fanconi-associated nuclease</fullName>
        <ecNumber evidence="8">3.1.4.1</ecNumber>
    </recommendedName>
</protein>
<keyword evidence="4 8" id="KW-0479">Metal-binding</keyword>
<dbReference type="CDD" id="cd22326">
    <property type="entry name" value="FAN1-like"/>
    <property type="match status" value="1"/>
</dbReference>
<evidence type="ECO:0000256" key="3">
    <source>
        <dbReference type="ARBA" id="ARBA00022722"/>
    </source>
</evidence>
<feature type="compositionally biased region" description="Polar residues" evidence="9">
    <location>
        <begin position="133"/>
        <end position="142"/>
    </location>
</feature>
<evidence type="ECO:0000313" key="12">
    <source>
        <dbReference type="Proteomes" id="UP000242287"/>
    </source>
</evidence>
<evidence type="ECO:0000259" key="10">
    <source>
        <dbReference type="SMART" id="SM00990"/>
    </source>
</evidence>
<dbReference type="GO" id="GO:0004528">
    <property type="term" value="F:phosphodiesterase I activity"/>
    <property type="evidence" value="ECO:0007669"/>
    <property type="project" value="UniProtKB-EC"/>
</dbReference>
<dbReference type="PANTHER" id="PTHR15749:SF4">
    <property type="entry name" value="FANCONI-ASSOCIATED NUCLEASE 1"/>
    <property type="match status" value="1"/>
</dbReference>
<evidence type="ECO:0000256" key="2">
    <source>
        <dbReference type="ARBA" id="ARBA00005533"/>
    </source>
</evidence>
<gene>
    <name evidence="11" type="ORF">AMATHDRAFT_58424</name>
</gene>
<accession>A0A2A9NL20</accession>
<keyword evidence="6 8" id="KW-0460">Magnesium</keyword>
<keyword evidence="12" id="KW-1185">Reference proteome</keyword>
<dbReference type="AlphaFoldDB" id="A0A2A9NL20"/>
<dbReference type="GO" id="GO:0017108">
    <property type="term" value="F:5'-flap endonuclease activity"/>
    <property type="evidence" value="ECO:0007669"/>
    <property type="project" value="TreeGrafter"/>
</dbReference>
<feature type="domain" description="VRR-NUC" evidence="10">
    <location>
        <begin position="790"/>
        <end position="906"/>
    </location>
</feature>
<dbReference type="GO" id="GO:0070336">
    <property type="term" value="F:flap-structured DNA binding"/>
    <property type="evidence" value="ECO:0007669"/>
    <property type="project" value="TreeGrafter"/>
</dbReference>
<dbReference type="Pfam" id="PF08774">
    <property type="entry name" value="VRR_NUC"/>
    <property type="match status" value="1"/>
</dbReference>
<keyword evidence="5 8" id="KW-0378">Hydrolase</keyword>
<dbReference type="Proteomes" id="UP000242287">
    <property type="component" value="Unassembled WGS sequence"/>
</dbReference>
<evidence type="ECO:0000256" key="4">
    <source>
        <dbReference type="ARBA" id="ARBA00022723"/>
    </source>
</evidence>
<comment type="cofactor">
    <cofactor evidence="8">
        <name>Mg(2+)</name>
        <dbReference type="ChEBI" id="CHEBI:18420"/>
    </cofactor>
    <cofactor evidence="8">
        <name>Mn(2+)</name>
        <dbReference type="ChEBI" id="CHEBI:29035"/>
    </cofactor>
</comment>
<evidence type="ECO:0000313" key="11">
    <source>
        <dbReference type="EMBL" id="PFH51675.1"/>
    </source>
</evidence>
<evidence type="ECO:0000256" key="9">
    <source>
        <dbReference type="SAM" id="MobiDB-lite"/>
    </source>
</evidence>
<organism evidence="11 12">
    <name type="scientific">Amanita thiersii Skay4041</name>
    <dbReference type="NCBI Taxonomy" id="703135"/>
    <lineage>
        <taxon>Eukaryota</taxon>
        <taxon>Fungi</taxon>
        <taxon>Dikarya</taxon>
        <taxon>Basidiomycota</taxon>
        <taxon>Agaricomycotina</taxon>
        <taxon>Agaricomycetes</taxon>
        <taxon>Agaricomycetidae</taxon>
        <taxon>Agaricales</taxon>
        <taxon>Pluteineae</taxon>
        <taxon>Amanitaceae</taxon>
        <taxon>Amanita</taxon>
    </lineage>
</organism>
<dbReference type="InterPro" id="IPR011856">
    <property type="entry name" value="tRNA_endonuc-like_dom_sf"/>
</dbReference>
<dbReference type="InterPro" id="IPR049132">
    <property type="entry name" value="FAN1-like_euk"/>
</dbReference>
<dbReference type="GO" id="GO:0036297">
    <property type="term" value="P:interstrand cross-link repair"/>
    <property type="evidence" value="ECO:0007669"/>
    <property type="project" value="InterPro"/>
</dbReference>
<feature type="region of interest" description="Disordered" evidence="9">
    <location>
        <begin position="133"/>
        <end position="201"/>
    </location>
</feature>
<reference evidence="11 12" key="1">
    <citation type="submission" date="2014-02" db="EMBL/GenBank/DDBJ databases">
        <title>Transposable element dynamics among asymbiotic and ectomycorrhizal Amanita fungi.</title>
        <authorList>
            <consortium name="DOE Joint Genome Institute"/>
            <person name="Hess J."/>
            <person name="Skrede I."/>
            <person name="Wolfe B."/>
            <person name="LaButti K."/>
            <person name="Ohm R.A."/>
            <person name="Grigoriev I.V."/>
            <person name="Pringle A."/>
        </authorList>
    </citation>
    <scope>NUCLEOTIDE SEQUENCE [LARGE SCALE GENOMIC DNA]</scope>
    <source>
        <strain evidence="11 12">SKay4041</strain>
    </source>
</reference>
<name>A0A2A9NL20_9AGAR</name>
<evidence type="ECO:0000256" key="1">
    <source>
        <dbReference type="ARBA" id="ARBA00000983"/>
    </source>
</evidence>
<feature type="region of interest" description="Disordered" evidence="9">
    <location>
        <begin position="415"/>
        <end position="443"/>
    </location>
</feature>
<keyword evidence="8" id="KW-0539">Nucleus</keyword>
<dbReference type="EC" id="3.1.4.1" evidence="8"/>
<keyword evidence="8" id="KW-0234">DNA repair</keyword>
<comment type="subcellular location">
    <subcellularLocation>
        <location evidence="8">Nucleus</location>
    </subcellularLocation>
</comment>
<evidence type="ECO:0000256" key="8">
    <source>
        <dbReference type="RuleBase" id="RU365033"/>
    </source>
</evidence>
<feature type="region of interest" description="Disordered" evidence="9">
    <location>
        <begin position="957"/>
        <end position="988"/>
    </location>
</feature>
<dbReference type="EMBL" id="KZ301985">
    <property type="protein sequence ID" value="PFH51675.1"/>
    <property type="molecule type" value="Genomic_DNA"/>
</dbReference>
<dbReference type="InterPro" id="IPR014883">
    <property type="entry name" value="VRR_NUC"/>
</dbReference>
<feature type="compositionally biased region" description="Polar residues" evidence="9">
    <location>
        <begin position="174"/>
        <end position="200"/>
    </location>
</feature>
<dbReference type="STRING" id="703135.A0A2A9NL20"/>
<dbReference type="Pfam" id="PF21170">
    <property type="entry name" value="FAN1_TPR"/>
    <property type="match status" value="1"/>
</dbReference>
<proteinExistence type="inferred from homology"/>
<comment type="similarity">
    <text evidence="2 8">Belongs to the FAN1 family.</text>
</comment>
<dbReference type="PANTHER" id="PTHR15749">
    <property type="entry name" value="FANCONI-ASSOCIATED NUCLEASE 1"/>
    <property type="match status" value="1"/>
</dbReference>
<evidence type="ECO:0000256" key="6">
    <source>
        <dbReference type="ARBA" id="ARBA00022842"/>
    </source>
</evidence>
<dbReference type="InterPro" id="IPR033315">
    <property type="entry name" value="Fan1-like"/>
</dbReference>
<keyword evidence="7 8" id="KW-0464">Manganese</keyword>
<keyword evidence="8" id="KW-0227">DNA damage</keyword>
<feature type="region of interest" description="Disordered" evidence="9">
    <location>
        <begin position="271"/>
        <end position="294"/>
    </location>
</feature>
<dbReference type="SMART" id="SM00990">
    <property type="entry name" value="VRR_NUC"/>
    <property type="match status" value="1"/>
</dbReference>
<dbReference type="GO" id="GO:0008409">
    <property type="term" value="F:5'-3' exonuclease activity"/>
    <property type="evidence" value="ECO:0007669"/>
    <property type="project" value="TreeGrafter"/>
</dbReference>
<dbReference type="OrthoDB" id="76364at2759"/>
<comment type="function">
    <text evidence="8">Nuclease required for the repair of DNA interstrand cross-links (ICL). Acts as a 5'-3' exonuclease that anchors at a cut end of DNA and cleaves DNA successively at every third nucleotide, allowing to excise an ICL from one strand through flanking incisions.</text>
</comment>
<dbReference type="Gene3D" id="3.40.1350.10">
    <property type="match status" value="1"/>
</dbReference>
<dbReference type="InterPro" id="IPR049126">
    <property type="entry name" value="FAN1-like_TPR"/>
</dbReference>